<dbReference type="AlphaFoldDB" id="A0A385SS73"/>
<sequence length="262" mass="28589">MAKRPIVFIHGLWIHASSWQPWMDFFQQHGYTPLNPPWPGDSDTVKACRANPQMIANRGVTEIADGYAKVIAKLAEPPIVIGHSFGGLLAQVILGRGIAAAGIAIDPAPMKGVRQLPFSALRASFPVLGNPFNFKKAKSLTFGQFTYGFANALPQKEAKELYDRWTIPAPCRPLFQAATATFAGNQTKVNTANTSRGPLLITGGEKDHIAPPILGQAALKKYPPSVKTEFKLFEGRGHSLIVDHGWKDVAEYSLAWLNENGF</sequence>
<keyword evidence="3" id="KW-1185">Reference proteome</keyword>
<feature type="domain" description="AB hydrolase-1" evidence="1">
    <location>
        <begin position="6"/>
        <end position="251"/>
    </location>
</feature>
<dbReference type="InterPro" id="IPR000073">
    <property type="entry name" value="AB_hydrolase_1"/>
</dbReference>
<name>A0A385SS73_9BACT</name>
<gene>
    <name evidence="2" type="ORF">D4L85_21530</name>
</gene>
<dbReference type="KEGG" id="chk:D4L85_21530"/>
<dbReference type="OrthoDB" id="9814966at2"/>
<protein>
    <submittedName>
        <fullName evidence="2">Alpha/beta hydrolase</fullName>
    </submittedName>
</protein>
<accession>A0A385SS73</accession>
<dbReference type="Proteomes" id="UP000266183">
    <property type="component" value="Chromosome"/>
</dbReference>
<dbReference type="SUPFAM" id="SSF53474">
    <property type="entry name" value="alpha/beta-Hydrolases"/>
    <property type="match status" value="1"/>
</dbReference>
<dbReference type="Pfam" id="PF12697">
    <property type="entry name" value="Abhydrolase_6"/>
    <property type="match status" value="1"/>
</dbReference>
<dbReference type="PANTHER" id="PTHR43194">
    <property type="entry name" value="HYDROLASE ALPHA/BETA FOLD FAMILY"/>
    <property type="match status" value="1"/>
</dbReference>
<evidence type="ECO:0000313" key="3">
    <source>
        <dbReference type="Proteomes" id="UP000266183"/>
    </source>
</evidence>
<dbReference type="GO" id="GO:0016787">
    <property type="term" value="F:hydrolase activity"/>
    <property type="evidence" value="ECO:0007669"/>
    <property type="project" value="UniProtKB-KW"/>
</dbReference>
<evidence type="ECO:0000259" key="1">
    <source>
        <dbReference type="Pfam" id="PF12697"/>
    </source>
</evidence>
<dbReference type="InterPro" id="IPR050228">
    <property type="entry name" value="Carboxylesterase_BioH"/>
</dbReference>
<organism evidence="2 3">
    <name type="scientific">Chryseolinea soli</name>
    <dbReference type="NCBI Taxonomy" id="2321403"/>
    <lineage>
        <taxon>Bacteria</taxon>
        <taxon>Pseudomonadati</taxon>
        <taxon>Bacteroidota</taxon>
        <taxon>Cytophagia</taxon>
        <taxon>Cytophagales</taxon>
        <taxon>Fulvivirgaceae</taxon>
        <taxon>Chryseolinea</taxon>
    </lineage>
</organism>
<dbReference type="PANTHER" id="PTHR43194:SF2">
    <property type="entry name" value="PEROXISOMAL MEMBRANE PROTEIN LPX1"/>
    <property type="match status" value="1"/>
</dbReference>
<dbReference type="InterPro" id="IPR029058">
    <property type="entry name" value="AB_hydrolase_fold"/>
</dbReference>
<proteinExistence type="predicted"/>
<keyword evidence="2" id="KW-0378">Hydrolase</keyword>
<dbReference type="EMBL" id="CP032382">
    <property type="protein sequence ID" value="AYB32997.1"/>
    <property type="molecule type" value="Genomic_DNA"/>
</dbReference>
<dbReference type="RefSeq" id="WP_119756240.1">
    <property type="nucleotide sequence ID" value="NZ_CP032382.1"/>
</dbReference>
<dbReference type="Gene3D" id="3.40.50.1820">
    <property type="entry name" value="alpha/beta hydrolase"/>
    <property type="match status" value="1"/>
</dbReference>
<evidence type="ECO:0000313" key="2">
    <source>
        <dbReference type="EMBL" id="AYB32997.1"/>
    </source>
</evidence>
<reference evidence="3" key="1">
    <citation type="submission" date="2018-09" db="EMBL/GenBank/DDBJ databases">
        <title>Chryseolinea sp. KIS68-18 isolated from soil.</title>
        <authorList>
            <person name="Weon H.-Y."/>
            <person name="Kwon S.-W."/>
            <person name="Lee S.A."/>
        </authorList>
    </citation>
    <scope>NUCLEOTIDE SEQUENCE [LARGE SCALE GENOMIC DNA]</scope>
    <source>
        <strain evidence="3">KIS68-18</strain>
    </source>
</reference>